<protein>
    <submittedName>
        <fullName evidence="2">Uncharacterized protein</fullName>
    </submittedName>
</protein>
<feature type="region of interest" description="Disordered" evidence="1">
    <location>
        <begin position="1"/>
        <end position="36"/>
    </location>
</feature>
<organism evidence="2 3">
    <name type="scientific">Fusarium albosuccineum</name>
    <dbReference type="NCBI Taxonomy" id="1237068"/>
    <lineage>
        <taxon>Eukaryota</taxon>
        <taxon>Fungi</taxon>
        <taxon>Dikarya</taxon>
        <taxon>Ascomycota</taxon>
        <taxon>Pezizomycotina</taxon>
        <taxon>Sordariomycetes</taxon>
        <taxon>Hypocreomycetidae</taxon>
        <taxon>Hypocreales</taxon>
        <taxon>Nectriaceae</taxon>
        <taxon>Fusarium</taxon>
        <taxon>Fusarium decemcellulare species complex</taxon>
    </lineage>
</organism>
<sequence>MASPRSRHASSMDNAASSAVFQQPSNPPEDPSNDPNVSLIQRISVKYRGPILSAGDPCTRQFILGLVPKATSDIVSSCLAQISEGNKALIVAFGWAAGVTRPTGPRQLFAMDEGVKAMKLPELRSSVYAELAKEWGCEYRLVKQDIDAAFVALNSVCKKEAEEAGIELKGLGGVLADGMDAFGRLVV</sequence>
<dbReference type="Proteomes" id="UP000554235">
    <property type="component" value="Unassembled WGS sequence"/>
</dbReference>
<evidence type="ECO:0000313" key="3">
    <source>
        <dbReference type="Proteomes" id="UP000554235"/>
    </source>
</evidence>
<feature type="compositionally biased region" description="Polar residues" evidence="1">
    <location>
        <begin position="9"/>
        <end position="23"/>
    </location>
</feature>
<dbReference type="AlphaFoldDB" id="A0A8H4L889"/>
<accession>A0A8H4L889</accession>
<name>A0A8H4L889_9HYPO</name>
<gene>
    <name evidence="2" type="ORF">FALBO_9763</name>
</gene>
<proteinExistence type="predicted"/>
<comment type="caution">
    <text evidence="2">The sequence shown here is derived from an EMBL/GenBank/DDBJ whole genome shotgun (WGS) entry which is preliminary data.</text>
</comment>
<keyword evidence="3" id="KW-1185">Reference proteome</keyword>
<evidence type="ECO:0000313" key="2">
    <source>
        <dbReference type="EMBL" id="KAF4463418.1"/>
    </source>
</evidence>
<dbReference type="EMBL" id="JAADYS010001358">
    <property type="protein sequence ID" value="KAF4463418.1"/>
    <property type="molecule type" value="Genomic_DNA"/>
</dbReference>
<reference evidence="2 3" key="1">
    <citation type="submission" date="2020-01" db="EMBL/GenBank/DDBJ databases">
        <title>Identification and distribution of gene clusters putatively required for synthesis of sphingolipid metabolism inhibitors in phylogenetically diverse species of the filamentous fungus Fusarium.</title>
        <authorList>
            <person name="Kim H.-S."/>
            <person name="Busman M."/>
            <person name="Brown D.W."/>
            <person name="Divon H."/>
            <person name="Uhlig S."/>
            <person name="Proctor R.H."/>
        </authorList>
    </citation>
    <scope>NUCLEOTIDE SEQUENCE [LARGE SCALE GENOMIC DNA]</scope>
    <source>
        <strain evidence="2 3">NRRL 20459</strain>
    </source>
</reference>
<evidence type="ECO:0000256" key="1">
    <source>
        <dbReference type="SAM" id="MobiDB-lite"/>
    </source>
</evidence>